<dbReference type="AlphaFoldDB" id="A0A444PSK1"/>
<feature type="compositionally biased region" description="Polar residues" evidence="1">
    <location>
        <begin position="1"/>
        <end position="12"/>
    </location>
</feature>
<sequence length="65" mass="6945">MSDTFGTTNDTPAESEGTAAEEAEYLRENEEPVQESTVDDTTEVLQEYGEDVSSSPASRAREGGA</sequence>
<evidence type="ECO:0000313" key="3">
    <source>
        <dbReference type="Proteomes" id="UP000288547"/>
    </source>
</evidence>
<keyword evidence="3" id="KW-1185">Reference proteome</keyword>
<feature type="compositionally biased region" description="Acidic residues" evidence="1">
    <location>
        <begin position="31"/>
        <end position="42"/>
    </location>
</feature>
<comment type="caution">
    <text evidence="2">The sequence shown here is derived from an EMBL/GenBank/DDBJ whole genome shotgun (WGS) entry which is preliminary data.</text>
</comment>
<evidence type="ECO:0000313" key="2">
    <source>
        <dbReference type="EMBL" id="RWZ50865.1"/>
    </source>
</evidence>
<dbReference type="OrthoDB" id="5126429at2"/>
<protein>
    <submittedName>
        <fullName evidence="2">Uncharacterized protein</fullName>
    </submittedName>
</protein>
<accession>A0A444PSK1</accession>
<dbReference type="Proteomes" id="UP000288547">
    <property type="component" value="Unassembled WGS sequence"/>
</dbReference>
<reference evidence="2 3" key="1">
    <citation type="submission" date="2018-12" db="EMBL/GenBank/DDBJ databases">
        <authorList>
            <person name="Li F."/>
        </authorList>
    </citation>
    <scope>NUCLEOTIDE SEQUENCE [LARGE SCALE GENOMIC DNA]</scope>
    <source>
        <strain evidence="2 3">11W25H-1</strain>
    </source>
</reference>
<organism evidence="2 3">
    <name type="scientific">Labedella phragmitis</name>
    <dbReference type="NCBI Taxonomy" id="2498849"/>
    <lineage>
        <taxon>Bacteria</taxon>
        <taxon>Bacillati</taxon>
        <taxon>Actinomycetota</taxon>
        <taxon>Actinomycetes</taxon>
        <taxon>Micrococcales</taxon>
        <taxon>Microbacteriaceae</taxon>
        <taxon>Labedella</taxon>
    </lineage>
</organism>
<gene>
    <name evidence="2" type="ORF">ELQ90_08515</name>
</gene>
<name>A0A444PSK1_9MICO</name>
<dbReference type="EMBL" id="RZNB01000003">
    <property type="protein sequence ID" value="RWZ50865.1"/>
    <property type="molecule type" value="Genomic_DNA"/>
</dbReference>
<proteinExistence type="predicted"/>
<evidence type="ECO:0000256" key="1">
    <source>
        <dbReference type="SAM" id="MobiDB-lite"/>
    </source>
</evidence>
<feature type="region of interest" description="Disordered" evidence="1">
    <location>
        <begin position="1"/>
        <end position="65"/>
    </location>
</feature>
<dbReference type="RefSeq" id="WP_128494859.1">
    <property type="nucleotide sequence ID" value="NZ_RZNB01000003.1"/>
</dbReference>